<keyword evidence="3" id="KW-1185">Reference proteome</keyword>
<protein>
    <submittedName>
        <fullName evidence="2">Uncharacterized protein</fullName>
    </submittedName>
</protein>
<organism evidence="2 3">
    <name type="scientific">Symbiodinium pilosum</name>
    <name type="common">Dinoflagellate</name>
    <dbReference type="NCBI Taxonomy" id="2952"/>
    <lineage>
        <taxon>Eukaryota</taxon>
        <taxon>Sar</taxon>
        <taxon>Alveolata</taxon>
        <taxon>Dinophyceae</taxon>
        <taxon>Suessiales</taxon>
        <taxon>Symbiodiniaceae</taxon>
        <taxon>Symbiodinium</taxon>
    </lineage>
</organism>
<feature type="region of interest" description="Disordered" evidence="1">
    <location>
        <begin position="133"/>
        <end position="153"/>
    </location>
</feature>
<evidence type="ECO:0000313" key="3">
    <source>
        <dbReference type="Proteomes" id="UP000649617"/>
    </source>
</evidence>
<sequence>MDALQFDLFQSMIAGEESKAQAVFNAMQICAKDQNDRLANWFRGYSRYGPDETSQGQGHVERWQGHVKRFSKLEEIQSFQSVHHEDLQQHACWPSDDIGEAKAIEILAATAEWLKDTFRTELACVVGKVNDDAPKETETSAKPGYTLQPESGSQWNPGDVLGFVLAPVKDPKRALDKIKGDYEKDYEQKKKTSKPLARYVCDFLRATIYAADPEVLAKAYDVLKKQREHSILRVKNKFGNNSLPAEDRTSILVNLWVKDGKHKLIAE</sequence>
<proteinExistence type="predicted"/>
<comment type="caution">
    <text evidence="2">The sequence shown here is derived from an EMBL/GenBank/DDBJ whole genome shotgun (WGS) entry which is preliminary data.</text>
</comment>
<feature type="non-terminal residue" evidence="2">
    <location>
        <position position="1"/>
    </location>
</feature>
<dbReference type="EMBL" id="CAJNIZ010046072">
    <property type="protein sequence ID" value="CAE7738767.1"/>
    <property type="molecule type" value="Genomic_DNA"/>
</dbReference>
<dbReference type="AlphaFoldDB" id="A0A812XSE0"/>
<evidence type="ECO:0000313" key="2">
    <source>
        <dbReference type="EMBL" id="CAE7738767.1"/>
    </source>
</evidence>
<gene>
    <name evidence="2" type="ORF">SPIL2461_LOCUS21242</name>
</gene>
<dbReference type="Proteomes" id="UP000649617">
    <property type="component" value="Unassembled WGS sequence"/>
</dbReference>
<name>A0A812XSE0_SYMPI</name>
<evidence type="ECO:0000256" key="1">
    <source>
        <dbReference type="SAM" id="MobiDB-lite"/>
    </source>
</evidence>
<reference evidence="2" key="1">
    <citation type="submission" date="2021-02" db="EMBL/GenBank/DDBJ databases">
        <authorList>
            <person name="Dougan E. K."/>
            <person name="Rhodes N."/>
            <person name="Thang M."/>
            <person name="Chan C."/>
        </authorList>
    </citation>
    <scope>NUCLEOTIDE SEQUENCE</scope>
</reference>
<accession>A0A812XSE0</accession>